<dbReference type="PROSITE" id="PS50005">
    <property type="entry name" value="TPR"/>
    <property type="match status" value="7"/>
</dbReference>
<feature type="transmembrane region" description="Helical" evidence="4">
    <location>
        <begin position="169"/>
        <end position="186"/>
    </location>
</feature>
<dbReference type="Gene3D" id="1.25.40.10">
    <property type="entry name" value="Tetratricopeptide repeat domain"/>
    <property type="match status" value="3"/>
</dbReference>
<dbReference type="PROSITE" id="PS50293">
    <property type="entry name" value="TPR_REGION"/>
    <property type="match status" value="2"/>
</dbReference>
<dbReference type="eggNOG" id="COG1807">
    <property type="taxonomic scope" value="Bacteria"/>
</dbReference>
<feature type="transmembrane region" description="Helical" evidence="4">
    <location>
        <begin position="325"/>
        <end position="345"/>
    </location>
</feature>
<dbReference type="SMART" id="SM00028">
    <property type="entry name" value="TPR"/>
    <property type="match status" value="9"/>
</dbReference>
<evidence type="ECO:0000313" key="5">
    <source>
        <dbReference type="EMBL" id="ACL03907.1"/>
    </source>
</evidence>
<evidence type="ECO:0000256" key="4">
    <source>
        <dbReference type="SAM" id="Phobius"/>
    </source>
</evidence>
<dbReference type="PANTHER" id="PTHR44227">
    <property type="match status" value="1"/>
</dbReference>
<keyword evidence="2 3" id="KW-0802">TPR repeat</keyword>
<evidence type="ECO:0000313" key="6">
    <source>
        <dbReference type="Proteomes" id="UP000000739"/>
    </source>
</evidence>
<sequence>MNANNDHMKKISDQTPAPQKSFADLLRENQTLTACLLIALAVVFVYWALPGHEFINLDDKVQILENNDLHRGLASPDIGWMFSVSQPRDYWYPLTWLSLAANYQFGGLNPWGYHLVNLLLHLASAWLLFFALKIMTKRLWPSALVALLFAVHPLNVEAAAWAVQRKSTLSGFFIMLFFLSYARYTAKPQWGRYAWVCLCFLGALMSKAPVMPVMFALFLLDYWPLYRTPLLKGPEDAPLTSLFGEPDKPWRTLILEKAPLFVLCLGVGYLNYLAFSAKGQIVDAQEVGYFLRLENALYSYIAYMGKTLWPTNLSIFYPMPESISLAKPLTSLALLVLITGACLHLRSKRPYLIVGWLWYLGIILPYLGLFFRTGVFPAMVDRALYLPGVGLFIMLVWGAGDLLKSKNIPKPAIAVLAALLIVAPAMAAKRQVYYWQNSLILFSQARDNTRDNYLAHHCIGIEYTARGRHEQAVEEFRKTLEINPSYLKARFNLAASLKRLGRLDEALAELQKGLLLPDYKVRTHCKIGALLVDMGRFKEALQHFTMARDIAPSDSNVYNNLGLMSLKLEESKEARDFFVRAIQLDPRNFEAFNNMGSLLAAAGQDKEAASYIQAALSLAPRSVDALNNMASIYFKTGSIEAGANQLNRILEIEPENIEVRRNLALLMLKTGNPLGARDQLKTICYISPDDFDAQYLLATVLISLGRLEEAYTHLSKALEIKPNHPETHNKMAAVLYNLGYQDDAIRHLETALKNNPDYENARLNLELIKSRQKEQKQ</sequence>
<dbReference type="InterPro" id="IPR052346">
    <property type="entry name" value="O-mannosyl-transferase_TMTC"/>
</dbReference>
<feature type="transmembrane region" description="Helical" evidence="4">
    <location>
        <begin position="111"/>
        <end position="132"/>
    </location>
</feature>
<feature type="transmembrane region" description="Helical" evidence="4">
    <location>
        <begin position="383"/>
        <end position="400"/>
    </location>
</feature>
<dbReference type="eggNOG" id="COG0457">
    <property type="taxonomic scope" value="Bacteria"/>
</dbReference>
<feature type="transmembrane region" description="Helical" evidence="4">
    <location>
        <begin position="144"/>
        <end position="163"/>
    </location>
</feature>
<feature type="transmembrane region" description="Helical" evidence="4">
    <location>
        <begin position="412"/>
        <end position="428"/>
    </location>
</feature>
<keyword evidence="4" id="KW-0472">Membrane</keyword>
<dbReference type="HOGENOM" id="CLU_011615_5_0_7"/>
<dbReference type="Proteomes" id="UP000000739">
    <property type="component" value="Chromosome"/>
</dbReference>
<feature type="repeat" description="TPR" evidence="3">
    <location>
        <begin position="521"/>
        <end position="554"/>
    </location>
</feature>
<protein>
    <submittedName>
        <fullName evidence="5">Tetratricopeptide TPR_2 repeat protein</fullName>
    </submittedName>
</protein>
<feature type="repeat" description="TPR" evidence="3">
    <location>
        <begin position="453"/>
        <end position="486"/>
    </location>
</feature>
<feature type="repeat" description="TPR" evidence="3">
    <location>
        <begin position="725"/>
        <end position="758"/>
    </location>
</feature>
<proteinExistence type="predicted"/>
<feature type="transmembrane region" description="Helical" evidence="4">
    <location>
        <begin position="193"/>
        <end position="220"/>
    </location>
</feature>
<feature type="transmembrane region" description="Helical" evidence="4">
    <location>
        <begin position="31"/>
        <end position="49"/>
    </location>
</feature>
<feature type="transmembrane region" description="Helical" evidence="4">
    <location>
        <begin position="352"/>
        <end position="371"/>
    </location>
</feature>
<dbReference type="PANTHER" id="PTHR44227:SF3">
    <property type="entry name" value="PROTEIN O-MANNOSYL-TRANSFERASE TMTC4"/>
    <property type="match status" value="1"/>
</dbReference>
<feature type="repeat" description="TPR" evidence="3">
    <location>
        <begin position="691"/>
        <end position="724"/>
    </location>
</feature>
<reference evidence="5 6" key="1">
    <citation type="journal article" date="2012" name="Environ. Microbiol.">
        <title>The genome sequence of Desulfatibacillum alkenivorans AK-01: a blueprint for anaerobic alkane oxidation.</title>
        <authorList>
            <person name="Callaghan A.V."/>
            <person name="Morris B.E."/>
            <person name="Pereira I.A."/>
            <person name="McInerney M.J."/>
            <person name="Austin R.N."/>
            <person name="Groves J.T."/>
            <person name="Kukor J.J."/>
            <person name="Suflita J.M."/>
            <person name="Young L.Y."/>
            <person name="Zylstra G.J."/>
            <person name="Wawrik B."/>
        </authorList>
    </citation>
    <scope>NUCLEOTIDE SEQUENCE [LARGE SCALE GENOMIC DNA]</scope>
    <source>
        <strain evidence="5 6">AK-01</strain>
    </source>
</reference>
<dbReference type="Pfam" id="PF13414">
    <property type="entry name" value="TPR_11"/>
    <property type="match status" value="1"/>
</dbReference>
<keyword evidence="4" id="KW-0812">Transmembrane</keyword>
<feature type="repeat" description="TPR" evidence="3">
    <location>
        <begin position="623"/>
        <end position="656"/>
    </location>
</feature>
<feature type="transmembrane region" description="Helical" evidence="4">
    <location>
        <begin position="258"/>
        <end position="275"/>
    </location>
</feature>
<dbReference type="KEGG" id="dal:Dalk_2214"/>
<evidence type="ECO:0000256" key="3">
    <source>
        <dbReference type="PROSITE-ProRule" id="PRU00339"/>
    </source>
</evidence>
<feature type="repeat" description="TPR" evidence="3">
    <location>
        <begin position="589"/>
        <end position="622"/>
    </location>
</feature>
<dbReference type="InterPro" id="IPR011990">
    <property type="entry name" value="TPR-like_helical_dom_sf"/>
</dbReference>
<dbReference type="Pfam" id="PF13432">
    <property type="entry name" value="TPR_16"/>
    <property type="match status" value="1"/>
</dbReference>
<dbReference type="Pfam" id="PF14559">
    <property type="entry name" value="TPR_19"/>
    <property type="match status" value="2"/>
</dbReference>
<keyword evidence="1" id="KW-0677">Repeat</keyword>
<accession>B8FF90</accession>
<keyword evidence="4" id="KW-1133">Transmembrane helix</keyword>
<keyword evidence="6" id="KW-1185">Reference proteome</keyword>
<feature type="repeat" description="TPR" evidence="3">
    <location>
        <begin position="555"/>
        <end position="588"/>
    </location>
</feature>
<dbReference type="EMBL" id="CP001322">
    <property type="protein sequence ID" value="ACL03907.1"/>
    <property type="molecule type" value="Genomic_DNA"/>
</dbReference>
<gene>
    <name evidence="5" type="ordered locus">Dalk_2214</name>
</gene>
<organism evidence="5 6">
    <name type="scientific">Desulfatibacillum aliphaticivorans</name>
    <dbReference type="NCBI Taxonomy" id="218208"/>
    <lineage>
        <taxon>Bacteria</taxon>
        <taxon>Pseudomonadati</taxon>
        <taxon>Thermodesulfobacteriota</taxon>
        <taxon>Desulfobacteria</taxon>
        <taxon>Desulfobacterales</taxon>
        <taxon>Desulfatibacillaceae</taxon>
        <taxon>Desulfatibacillum</taxon>
    </lineage>
</organism>
<name>B8FF90_DESAL</name>
<dbReference type="InterPro" id="IPR019734">
    <property type="entry name" value="TPR_rpt"/>
</dbReference>
<evidence type="ECO:0000256" key="2">
    <source>
        <dbReference type="ARBA" id="ARBA00022803"/>
    </source>
</evidence>
<evidence type="ECO:0000256" key="1">
    <source>
        <dbReference type="ARBA" id="ARBA00022737"/>
    </source>
</evidence>
<dbReference type="AlphaFoldDB" id="B8FF90"/>
<dbReference type="SUPFAM" id="SSF48452">
    <property type="entry name" value="TPR-like"/>
    <property type="match status" value="2"/>
</dbReference>